<organism evidence="1 2">
    <name type="scientific">Goodfellowiella coeruleoviolacea</name>
    <dbReference type="NCBI Taxonomy" id="334858"/>
    <lineage>
        <taxon>Bacteria</taxon>
        <taxon>Bacillati</taxon>
        <taxon>Actinomycetota</taxon>
        <taxon>Actinomycetes</taxon>
        <taxon>Pseudonocardiales</taxon>
        <taxon>Pseudonocardiaceae</taxon>
        <taxon>Goodfellowiella</taxon>
    </lineage>
</organism>
<sequence>MTYAYVLCEVHNPNRICEWYEKLKVELVEISDVSPESLREHTNRLREWGLRELTAGQYDDAKYAALLVEPRKDMCGNDFVDTSAPYYWEDIFWFDGYALVEPPSEDTGAPSLTLRLDKDTTASYLGAASGEPALVVATADGQVTFEPSDPAHLTHDDLRIAHRLLVAAQAFHDACWRGCAQNRINTTWRASASD</sequence>
<proteinExistence type="predicted"/>
<dbReference type="Proteomes" id="UP001206128">
    <property type="component" value="Unassembled WGS sequence"/>
</dbReference>
<comment type="caution">
    <text evidence="1">The sequence shown here is derived from an EMBL/GenBank/DDBJ whole genome shotgun (WGS) entry which is preliminary data.</text>
</comment>
<dbReference type="AlphaFoldDB" id="A0AAE3GIZ2"/>
<name>A0AAE3GIZ2_9PSEU</name>
<protein>
    <submittedName>
        <fullName evidence="1">Uncharacterized protein</fullName>
    </submittedName>
</protein>
<evidence type="ECO:0000313" key="2">
    <source>
        <dbReference type="Proteomes" id="UP001206128"/>
    </source>
</evidence>
<keyword evidence="2" id="KW-1185">Reference proteome</keyword>
<reference evidence="1" key="1">
    <citation type="submission" date="2022-06" db="EMBL/GenBank/DDBJ databases">
        <title>Genomic Encyclopedia of Archaeal and Bacterial Type Strains, Phase II (KMG-II): from individual species to whole genera.</title>
        <authorList>
            <person name="Goeker M."/>
        </authorList>
    </citation>
    <scope>NUCLEOTIDE SEQUENCE</scope>
    <source>
        <strain evidence="1">DSM 43935</strain>
    </source>
</reference>
<dbReference type="RefSeq" id="WP_253775980.1">
    <property type="nucleotide sequence ID" value="NZ_JAMTCK010000013.1"/>
</dbReference>
<gene>
    <name evidence="1" type="ORF">LX83_005160</name>
</gene>
<accession>A0AAE3GIZ2</accession>
<evidence type="ECO:0000313" key="1">
    <source>
        <dbReference type="EMBL" id="MCP2168282.1"/>
    </source>
</evidence>
<dbReference type="EMBL" id="JAMTCK010000013">
    <property type="protein sequence ID" value="MCP2168282.1"/>
    <property type="molecule type" value="Genomic_DNA"/>
</dbReference>